<keyword evidence="3" id="KW-1185">Reference proteome</keyword>
<evidence type="ECO:0000313" key="3">
    <source>
        <dbReference type="Proteomes" id="UP000575898"/>
    </source>
</evidence>
<keyword evidence="2" id="KW-0456">Lyase</keyword>
<proteinExistence type="predicted"/>
<dbReference type="InterPro" id="IPR004360">
    <property type="entry name" value="Glyas_Fos-R_dOase_dom"/>
</dbReference>
<dbReference type="Pfam" id="PF00903">
    <property type="entry name" value="Glyoxalase"/>
    <property type="match status" value="1"/>
</dbReference>
<dbReference type="SUPFAM" id="SSF54593">
    <property type="entry name" value="Glyoxalase/Bleomycin resistance protein/Dihydroxybiphenyl dioxygenase"/>
    <property type="match status" value="1"/>
</dbReference>
<dbReference type="EMBL" id="JACHHY010000009">
    <property type="protein sequence ID" value="MBB5018507.1"/>
    <property type="molecule type" value="Genomic_DNA"/>
</dbReference>
<comment type="caution">
    <text evidence="2">The sequence shown here is derived from an EMBL/GenBank/DDBJ whole genome shotgun (WGS) entry which is preliminary data.</text>
</comment>
<evidence type="ECO:0000313" key="2">
    <source>
        <dbReference type="EMBL" id="MBB5018507.1"/>
    </source>
</evidence>
<reference evidence="2 3" key="1">
    <citation type="submission" date="2020-08" db="EMBL/GenBank/DDBJ databases">
        <title>Genomic Encyclopedia of Type Strains, Phase IV (KMG-IV): sequencing the most valuable type-strain genomes for metagenomic binning, comparative biology and taxonomic classification.</title>
        <authorList>
            <person name="Goeker M."/>
        </authorList>
    </citation>
    <scope>NUCLEOTIDE SEQUENCE [LARGE SCALE GENOMIC DNA]</scope>
    <source>
        <strain evidence="2 3">DSM 27165</strain>
    </source>
</reference>
<dbReference type="AlphaFoldDB" id="A0A840MNE6"/>
<dbReference type="PROSITE" id="PS51819">
    <property type="entry name" value="VOC"/>
    <property type="match status" value="1"/>
</dbReference>
<dbReference type="Gene3D" id="3.10.180.10">
    <property type="entry name" value="2,3-Dihydroxybiphenyl 1,2-Dioxygenase, domain 1"/>
    <property type="match status" value="1"/>
</dbReference>
<dbReference type="RefSeq" id="WP_184037893.1">
    <property type="nucleotide sequence ID" value="NZ_JACHHY010000009.1"/>
</dbReference>
<name>A0A840MNE6_9PROT</name>
<accession>A0A840MNE6</accession>
<dbReference type="InterPro" id="IPR029068">
    <property type="entry name" value="Glyas_Bleomycin-R_OHBP_Dase"/>
</dbReference>
<dbReference type="CDD" id="cd08353">
    <property type="entry name" value="VOC_like"/>
    <property type="match status" value="1"/>
</dbReference>
<gene>
    <name evidence="2" type="ORF">HNQ59_001796</name>
</gene>
<keyword evidence="2" id="KW-0223">Dioxygenase</keyword>
<dbReference type="GO" id="GO:0016829">
    <property type="term" value="F:lyase activity"/>
    <property type="evidence" value="ECO:0007669"/>
    <property type="project" value="UniProtKB-KW"/>
</dbReference>
<dbReference type="GO" id="GO:0051213">
    <property type="term" value="F:dioxygenase activity"/>
    <property type="evidence" value="ECO:0007669"/>
    <property type="project" value="UniProtKB-KW"/>
</dbReference>
<dbReference type="Proteomes" id="UP000575898">
    <property type="component" value="Unassembled WGS sequence"/>
</dbReference>
<protein>
    <submittedName>
        <fullName evidence="2">Catechol 2,3-dioxygenase-like lactoylglutathione lyase family enzyme</fullName>
    </submittedName>
</protein>
<sequence>MPIKRMDNILIVVDDLEATKAFFIELGLKLEGEATVEGPGVGALIGLTDVKATLVTLRTPDGQGVELDKFHTPNPIRFGPVNAPVNTLGIRRIMFEVEEIDGMVTHMLAHGAELIGEMNYENAYRLAYIRGPEGIIVALAEQLR</sequence>
<organism evidence="2 3">
    <name type="scientific">Chitinivorax tropicus</name>
    <dbReference type="NCBI Taxonomy" id="714531"/>
    <lineage>
        <taxon>Bacteria</taxon>
        <taxon>Pseudomonadati</taxon>
        <taxon>Pseudomonadota</taxon>
        <taxon>Betaproteobacteria</taxon>
        <taxon>Chitinivorax</taxon>
    </lineage>
</organism>
<keyword evidence="2" id="KW-0560">Oxidoreductase</keyword>
<evidence type="ECO:0000259" key="1">
    <source>
        <dbReference type="PROSITE" id="PS51819"/>
    </source>
</evidence>
<feature type="domain" description="VOC" evidence="1">
    <location>
        <begin position="5"/>
        <end position="142"/>
    </location>
</feature>
<dbReference type="InterPro" id="IPR037523">
    <property type="entry name" value="VOC_core"/>
</dbReference>